<evidence type="ECO:0000313" key="1">
    <source>
        <dbReference type="EMBL" id="MVW75363.1"/>
    </source>
</evidence>
<accession>A0A6I4L027</accession>
<protein>
    <recommendedName>
        <fullName evidence="3">Toxin YafO</fullName>
    </recommendedName>
</protein>
<dbReference type="Pfam" id="PF13957">
    <property type="entry name" value="YafO_toxin"/>
    <property type="match status" value="1"/>
</dbReference>
<reference evidence="1 2" key="1">
    <citation type="submission" date="2019-11" db="EMBL/GenBank/DDBJ databases">
        <title>Pseudomonas flavidum sp. nov., isolated from Baiyang Lake.</title>
        <authorList>
            <person name="Zhao Y."/>
        </authorList>
    </citation>
    <scope>NUCLEOTIDE SEQUENCE [LARGE SCALE GENOMIC DNA]</scope>
    <source>
        <strain evidence="2">R-22-3 w-18</strain>
    </source>
</reference>
<evidence type="ECO:0008006" key="3">
    <source>
        <dbReference type="Google" id="ProtNLM"/>
    </source>
</evidence>
<dbReference type="AlphaFoldDB" id="A0A6I4L027"/>
<dbReference type="Proteomes" id="UP000429555">
    <property type="component" value="Unassembled WGS sequence"/>
</dbReference>
<name>A0A6I4L027_9PSED</name>
<proteinExistence type="predicted"/>
<evidence type="ECO:0000313" key="2">
    <source>
        <dbReference type="Proteomes" id="UP000429555"/>
    </source>
</evidence>
<gene>
    <name evidence="1" type="ORF">GJV18_08545</name>
</gene>
<keyword evidence="2" id="KW-1185">Reference proteome</keyword>
<dbReference type="EMBL" id="WKJZ01000001">
    <property type="protein sequence ID" value="MVW75363.1"/>
    <property type="molecule type" value="Genomic_DNA"/>
</dbReference>
<dbReference type="RefSeq" id="WP_160344452.1">
    <property type="nucleotide sequence ID" value="NZ_WKJZ01000001.1"/>
</dbReference>
<sequence length="146" mass="16662">MAVEVSFHPETFSLFFKPVDAKHPGLSSTLRAEFSRYMESGRLEIPSIFGKDVPYMQPVQAAQACMMHIHIKIPPATFPKNVPQNSRVCRRGNPGEDAALIYVPGELYEERFLILAFFWPDAHGKARDRTTMKKLARLAQAWRDQN</sequence>
<dbReference type="InterPro" id="IPR020353">
    <property type="entry name" value="Toxin_YafO"/>
</dbReference>
<organism evidence="1 2">
    <name type="scientific">Pseudomonas xionganensis</name>
    <dbReference type="NCBI Taxonomy" id="2654845"/>
    <lineage>
        <taxon>Bacteria</taxon>
        <taxon>Pseudomonadati</taxon>
        <taxon>Pseudomonadota</taxon>
        <taxon>Gammaproteobacteria</taxon>
        <taxon>Pseudomonadales</taxon>
        <taxon>Pseudomonadaceae</taxon>
        <taxon>Pseudomonas</taxon>
    </lineage>
</organism>
<comment type="caution">
    <text evidence="1">The sequence shown here is derived from an EMBL/GenBank/DDBJ whole genome shotgun (WGS) entry which is preliminary data.</text>
</comment>